<organism evidence="1 2">
    <name type="scientific">Ascaris lumbricoides</name>
    <name type="common">Giant roundworm</name>
    <dbReference type="NCBI Taxonomy" id="6252"/>
    <lineage>
        <taxon>Eukaryota</taxon>
        <taxon>Metazoa</taxon>
        <taxon>Ecdysozoa</taxon>
        <taxon>Nematoda</taxon>
        <taxon>Chromadorea</taxon>
        <taxon>Rhabditida</taxon>
        <taxon>Spirurina</taxon>
        <taxon>Ascaridomorpha</taxon>
        <taxon>Ascaridoidea</taxon>
        <taxon>Ascarididae</taxon>
        <taxon>Ascaris</taxon>
    </lineage>
</organism>
<protein>
    <submittedName>
        <fullName evidence="2">Uncharacterized protein</fullName>
    </submittedName>
</protein>
<dbReference type="WBParaSite" id="ALUE_0001185301-mRNA-1">
    <property type="protein sequence ID" value="ALUE_0001185301-mRNA-1"/>
    <property type="gene ID" value="ALUE_0001185301"/>
</dbReference>
<evidence type="ECO:0000313" key="1">
    <source>
        <dbReference type="Proteomes" id="UP000036681"/>
    </source>
</evidence>
<name>A0A0M3I4U1_ASCLU</name>
<evidence type="ECO:0000313" key="2">
    <source>
        <dbReference type="WBParaSite" id="ALUE_0001185301-mRNA-1"/>
    </source>
</evidence>
<dbReference type="AlphaFoldDB" id="A0A0M3I4U1"/>
<sequence length="51" mass="5887">MRSSLLISSPHKKIYSRQITNSKSDDSNISWTWRGSHRKYAHLNLSAIRAS</sequence>
<keyword evidence="1" id="KW-1185">Reference proteome</keyword>
<accession>A0A0M3I4U1</accession>
<reference evidence="2" key="1">
    <citation type="submission" date="2017-02" db="UniProtKB">
        <authorList>
            <consortium name="WormBaseParasite"/>
        </authorList>
    </citation>
    <scope>IDENTIFICATION</scope>
</reference>
<proteinExistence type="predicted"/>
<dbReference type="Proteomes" id="UP000036681">
    <property type="component" value="Unplaced"/>
</dbReference>